<evidence type="ECO:0000313" key="3">
    <source>
        <dbReference type="Proteomes" id="UP000234579"/>
    </source>
</evidence>
<sequence length="148" mass="16567">MDIKKEVEYLVKDCGTADLASLIKETGAYIIDDVELPKSTLGITVRSDNEIAMMVSPKLKSPKRDFVLAHELGHNILHQGLSTTFFRRFSAGLQVPKIEAEANEFALCLLLRQTDVTSSFNALDFVRSYELPDDMIRFIKVSDLGELS</sequence>
<gene>
    <name evidence="2" type="ORF">CYR79_09665</name>
</gene>
<dbReference type="Gene3D" id="1.10.10.2910">
    <property type="match status" value="1"/>
</dbReference>
<accession>A0A2I2A8R6</accession>
<feature type="domain" description="IrrE N-terminal-like" evidence="1">
    <location>
        <begin position="53"/>
        <end position="118"/>
    </location>
</feature>
<dbReference type="RefSeq" id="WP_101812337.1">
    <property type="nucleotide sequence ID" value="NZ_PKGI01000051.1"/>
</dbReference>
<reference evidence="3" key="1">
    <citation type="submission" date="2017-12" db="EMBL/GenBank/DDBJ databases">
        <authorList>
            <person name="Christensen H."/>
        </authorList>
    </citation>
    <scope>NUCLEOTIDE SEQUENCE [LARGE SCALE GENOMIC DNA]</scope>
    <source>
        <strain evidence="3">268A</strain>
    </source>
</reference>
<dbReference type="EMBL" id="PKGI01000051">
    <property type="protein sequence ID" value="PLA75743.1"/>
    <property type="molecule type" value="Genomic_DNA"/>
</dbReference>
<dbReference type="AlphaFoldDB" id="A0A2I2A8R6"/>
<proteinExistence type="predicted"/>
<comment type="caution">
    <text evidence="2">The sequence shown here is derived from an EMBL/GenBank/DDBJ whole genome shotgun (WGS) entry which is preliminary data.</text>
</comment>
<evidence type="ECO:0000259" key="1">
    <source>
        <dbReference type="Pfam" id="PF06114"/>
    </source>
</evidence>
<evidence type="ECO:0000313" key="2">
    <source>
        <dbReference type="EMBL" id="PLA75743.1"/>
    </source>
</evidence>
<name>A0A2I2A8R6_9LACO</name>
<protein>
    <recommendedName>
        <fullName evidence="1">IrrE N-terminal-like domain-containing protein</fullName>
    </recommendedName>
</protein>
<dbReference type="Proteomes" id="UP000234579">
    <property type="component" value="Unassembled WGS sequence"/>
</dbReference>
<dbReference type="InterPro" id="IPR010359">
    <property type="entry name" value="IrrE_HExxH"/>
</dbReference>
<dbReference type="Pfam" id="PF06114">
    <property type="entry name" value="Peptidase_M78"/>
    <property type="match status" value="1"/>
</dbReference>
<organism evidence="2 3">
    <name type="scientific">Ligilactobacillus agilis</name>
    <dbReference type="NCBI Taxonomy" id="1601"/>
    <lineage>
        <taxon>Bacteria</taxon>
        <taxon>Bacillati</taxon>
        <taxon>Bacillota</taxon>
        <taxon>Bacilli</taxon>
        <taxon>Lactobacillales</taxon>
        <taxon>Lactobacillaceae</taxon>
        <taxon>Ligilactobacillus</taxon>
    </lineage>
</organism>